<evidence type="ECO:0000313" key="3">
    <source>
        <dbReference type="EMBL" id="ORY45314.1"/>
    </source>
</evidence>
<gene>
    <name evidence="3" type="ORF">BCR33DRAFT_716596</name>
</gene>
<evidence type="ECO:0000256" key="2">
    <source>
        <dbReference type="SAM" id="SignalP"/>
    </source>
</evidence>
<feature type="non-terminal residue" evidence="3">
    <location>
        <position position="83"/>
    </location>
</feature>
<organism evidence="3 4">
    <name type="scientific">Rhizoclosmatium globosum</name>
    <dbReference type="NCBI Taxonomy" id="329046"/>
    <lineage>
        <taxon>Eukaryota</taxon>
        <taxon>Fungi</taxon>
        <taxon>Fungi incertae sedis</taxon>
        <taxon>Chytridiomycota</taxon>
        <taxon>Chytridiomycota incertae sedis</taxon>
        <taxon>Chytridiomycetes</taxon>
        <taxon>Chytridiales</taxon>
        <taxon>Chytriomycetaceae</taxon>
        <taxon>Rhizoclosmatium</taxon>
    </lineage>
</organism>
<dbReference type="Proteomes" id="UP000193642">
    <property type="component" value="Unassembled WGS sequence"/>
</dbReference>
<protein>
    <submittedName>
        <fullName evidence="3">Uncharacterized protein</fullName>
    </submittedName>
</protein>
<feature type="region of interest" description="Disordered" evidence="1">
    <location>
        <begin position="48"/>
        <end position="83"/>
    </location>
</feature>
<comment type="caution">
    <text evidence="3">The sequence shown here is derived from an EMBL/GenBank/DDBJ whole genome shotgun (WGS) entry which is preliminary data.</text>
</comment>
<dbReference type="AlphaFoldDB" id="A0A1Y2CET3"/>
<keyword evidence="4" id="KW-1185">Reference proteome</keyword>
<sequence>MKLITILAIVLPLLSSAAPVPNPKIAIGKGSDLGKAIGDSLASKGIPGANGYVNPPAPPPKKPVPSQKAAVTTTKGAYDWKGI</sequence>
<evidence type="ECO:0000256" key="1">
    <source>
        <dbReference type="SAM" id="MobiDB-lite"/>
    </source>
</evidence>
<feature type="signal peptide" evidence="2">
    <location>
        <begin position="1"/>
        <end position="17"/>
    </location>
</feature>
<reference evidence="3 4" key="1">
    <citation type="submission" date="2016-07" db="EMBL/GenBank/DDBJ databases">
        <title>Pervasive Adenine N6-methylation of Active Genes in Fungi.</title>
        <authorList>
            <consortium name="DOE Joint Genome Institute"/>
            <person name="Mondo S.J."/>
            <person name="Dannebaum R.O."/>
            <person name="Kuo R.C."/>
            <person name="Labutti K."/>
            <person name="Haridas S."/>
            <person name="Kuo A."/>
            <person name="Salamov A."/>
            <person name="Ahrendt S.R."/>
            <person name="Lipzen A."/>
            <person name="Sullivan W."/>
            <person name="Andreopoulos W.B."/>
            <person name="Clum A."/>
            <person name="Lindquist E."/>
            <person name="Daum C."/>
            <person name="Ramamoorthy G.K."/>
            <person name="Gryganskyi A."/>
            <person name="Culley D."/>
            <person name="Magnuson J.K."/>
            <person name="James T.Y."/>
            <person name="O'Malley M.A."/>
            <person name="Stajich J.E."/>
            <person name="Spatafora J.W."/>
            <person name="Visel A."/>
            <person name="Grigoriev I.V."/>
        </authorList>
    </citation>
    <scope>NUCLEOTIDE SEQUENCE [LARGE SCALE GENOMIC DNA]</scope>
    <source>
        <strain evidence="3 4">JEL800</strain>
    </source>
</reference>
<evidence type="ECO:0000313" key="4">
    <source>
        <dbReference type="Proteomes" id="UP000193642"/>
    </source>
</evidence>
<accession>A0A1Y2CET3</accession>
<feature type="chain" id="PRO_5013367878" evidence="2">
    <location>
        <begin position="18"/>
        <end position="83"/>
    </location>
</feature>
<proteinExistence type="predicted"/>
<name>A0A1Y2CET3_9FUNG</name>
<keyword evidence="2" id="KW-0732">Signal</keyword>
<dbReference type="EMBL" id="MCGO01000020">
    <property type="protein sequence ID" value="ORY45314.1"/>
    <property type="molecule type" value="Genomic_DNA"/>
</dbReference>